<feature type="domain" description="DUF6923" evidence="1">
    <location>
        <begin position="127"/>
        <end position="371"/>
    </location>
</feature>
<dbReference type="Pfam" id="PF21959">
    <property type="entry name" value="DUF6923"/>
    <property type="match status" value="1"/>
</dbReference>
<reference evidence="2 3" key="1">
    <citation type="submission" date="2023-01" db="EMBL/GenBank/DDBJ databases">
        <title>Analysis of 21 Apiospora genomes using comparative genomics revels a genus with tremendous synthesis potential of carbohydrate active enzymes and secondary metabolites.</title>
        <authorList>
            <person name="Sorensen T."/>
        </authorList>
    </citation>
    <scope>NUCLEOTIDE SEQUENCE [LARGE SCALE GENOMIC DNA]</scope>
    <source>
        <strain evidence="2 3">CBS 83171</strain>
    </source>
</reference>
<protein>
    <recommendedName>
        <fullName evidence="1">DUF6923 domain-containing protein</fullName>
    </recommendedName>
</protein>
<dbReference type="Proteomes" id="UP001446871">
    <property type="component" value="Unassembled WGS sequence"/>
</dbReference>
<evidence type="ECO:0000313" key="2">
    <source>
        <dbReference type="EMBL" id="KAK8059443.1"/>
    </source>
</evidence>
<proteinExistence type="predicted"/>
<accession>A0ABR1UKK5</accession>
<organism evidence="2 3">
    <name type="scientific">Apiospora saccharicola</name>
    <dbReference type="NCBI Taxonomy" id="335842"/>
    <lineage>
        <taxon>Eukaryota</taxon>
        <taxon>Fungi</taxon>
        <taxon>Dikarya</taxon>
        <taxon>Ascomycota</taxon>
        <taxon>Pezizomycotina</taxon>
        <taxon>Sordariomycetes</taxon>
        <taxon>Xylariomycetidae</taxon>
        <taxon>Amphisphaeriales</taxon>
        <taxon>Apiosporaceae</taxon>
        <taxon>Apiospora</taxon>
    </lineage>
</organism>
<dbReference type="EMBL" id="JAQQWM010000006">
    <property type="protein sequence ID" value="KAK8059443.1"/>
    <property type="molecule type" value="Genomic_DNA"/>
</dbReference>
<comment type="caution">
    <text evidence="2">The sequence shown here is derived from an EMBL/GenBank/DDBJ whole genome shotgun (WGS) entry which is preliminary data.</text>
</comment>
<gene>
    <name evidence="2" type="ORF">PG996_009373</name>
</gene>
<dbReference type="SUPFAM" id="SSF75011">
    <property type="entry name" value="3-carboxy-cis,cis-mucoante lactonizing enzyme"/>
    <property type="match status" value="1"/>
</dbReference>
<dbReference type="InterPro" id="IPR054215">
    <property type="entry name" value="DUF6923"/>
</dbReference>
<evidence type="ECO:0000313" key="3">
    <source>
        <dbReference type="Proteomes" id="UP001446871"/>
    </source>
</evidence>
<evidence type="ECO:0000259" key="1">
    <source>
        <dbReference type="Pfam" id="PF21959"/>
    </source>
</evidence>
<name>A0ABR1UKK5_9PEZI</name>
<sequence length="376" mass="40348">MSTQSAVISSTATQTSSVRSTSTQGYFHAEQFYPKHIYPKRICPGLFHAEYGHAKHAYSKLSRAKHVDIQCWFFCCYIHVHRFISQHRHIKCKLSTSSRTSSSATSSTSPAFPPWSCDPSGIVIRQQTSGSSTVQSLSKVNITTGNATLVKQSVGTGATIDAMGYNVLDNYVYAALGTTPGSLLRIASNGDSQTLGSLGLTAAVNTGDVDENGYLWAAAGGKQWWQFDVRPGSATFGQTVASGTAAAPQYPIQDWVYAPNAALASTGQQACCLYALGYDDPLQLGVIKYNTYLQQFNRTSKAWTTLFSYGNLAGTILGGKSVWGATYAADDGFIYSSENTSGELWRFSLGSAKAQKMSTGPFPNNDGARCIKAVGL</sequence>
<keyword evidence="3" id="KW-1185">Reference proteome</keyword>